<sequence>MAFSVQKEILWQQTADLPPKQPGSPATVETDAALTDIDAESTVEIRARLATSGDKVRSSFVVEDVTSDPAKSVVVRVTDGDRIDIDTPSS</sequence>
<name>A0A1H7MRV7_HALLR</name>
<protein>
    <submittedName>
        <fullName evidence="1">Uncharacterized protein</fullName>
    </submittedName>
</protein>
<evidence type="ECO:0000313" key="2">
    <source>
        <dbReference type="Proteomes" id="UP000183894"/>
    </source>
</evidence>
<dbReference type="Proteomes" id="UP000183894">
    <property type="component" value="Unassembled WGS sequence"/>
</dbReference>
<dbReference type="AlphaFoldDB" id="A0A1H7MRV7"/>
<proteinExistence type="predicted"/>
<organism evidence="1 2">
    <name type="scientific">Haloferax larsenii</name>
    <dbReference type="NCBI Taxonomy" id="302484"/>
    <lineage>
        <taxon>Archaea</taxon>
        <taxon>Methanobacteriati</taxon>
        <taxon>Methanobacteriota</taxon>
        <taxon>Stenosarchaea group</taxon>
        <taxon>Halobacteria</taxon>
        <taxon>Halobacteriales</taxon>
        <taxon>Haloferacaceae</taxon>
        <taxon>Haloferax</taxon>
    </lineage>
</organism>
<gene>
    <name evidence="1" type="ORF">SAMN04488691_10369</name>
</gene>
<dbReference type="EMBL" id="FOAD01000003">
    <property type="protein sequence ID" value="SEL13933.1"/>
    <property type="molecule type" value="Genomic_DNA"/>
</dbReference>
<accession>A0A1H7MRV7</accession>
<evidence type="ECO:0000313" key="1">
    <source>
        <dbReference type="EMBL" id="SEL13933.1"/>
    </source>
</evidence>
<reference evidence="1 2" key="1">
    <citation type="submission" date="2016-10" db="EMBL/GenBank/DDBJ databases">
        <authorList>
            <person name="de Groot N.N."/>
        </authorList>
    </citation>
    <scope>NUCLEOTIDE SEQUENCE [LARGE SCALE GENOMIC DNA]</scope>
    <source>
        <strain evidence="1 2">CDM_5</strain>
    </source>
</reference>